<dbReference type="PROSITE" id="PS00411">
    <property type="entry name" value="KINESIN_MOTOR_1"/>
    <property type="match status" value="1"/>
</dbReference>
<evidence type="ECO:0000256" key="2">
    <source>
        <dbReference type="ARBA" id="ARBA00022741"/>
    </source>
</evidence>
<dbReference type="InterPro" id="IPR027640">
    <property type="entry name" value="Kinesin-like_fam"/>
</dbReference>
<keyword evidence="5 6" id="KW-0505">Motor protein</keyword>
<keyword evidence="3 6" id="KW-0067">ATP-binding</keyword>
<keyword evidence="1" id="KW-0493">Microtubule</keyword>
<dbReference type="CDD" id="cd01370">
    <property type="entry name" value="KISc_KIP3_like"/>
    <property type="match status" value="1"/>
</dbReference>
<dbReference type="GO" id="GO:0008017">
    <property type="term" value="F:microtubule binding"/>
    <property type="evidence" value="ECO:0007669"/>
    <property type="project" value="InterPro"/>
</dbReference>
<evidence type="ECO:0000256" key="6">
    <source>
        <dbReference type="PROSITE-ProRule" id="PRU00283"/>
    </source>
</evidence>
<feature type="compositionally biased region" description="Polar residues" evidence="7">
    <location>
        <begin position="1014"/>
        <end position="1032"/>
    </location>
</feature>
<accession>A0A8J2JBU2</accession>
<evidence type="ECO:0000256" key="3">
    <source>
        <dbReference type="ARBA" id="ARBA00022840"/>
    </source>
</evidence>
<dbReference type="SMART" id="SM00129">
    <property type="entry name" value="KISc"/>
    <property type="match status" value="1"/>
</dbReference>
<dbReference type="GO" id="GO:0005524">
    <property type="term" value="F:ATP binding"/>
    <property type="evidence" value="ECO:0007669"/>
    <property type="project" value="UniProtKB-UniRule"/>
</dbReference>
<feature type="region of interest" description="Disordered" evidence="7">
    <location>
        <begin position="905"/>
        <end position="960"/>
    </location>
</feature>
<feature type="compositionally biased region" description="Polar residues" evidence="7">
    <location>
        <begin position="742"/>
        <end position="753"/>
    </location>
</feature>
<evidence type="ECO:0000256" key="4">
    <source>
        <dbReference type="ARBA" id="ARBA00023054"/>
    </source>
</evidence>
<feature type="compositionally biased region" description="Polar residues" evidence="7">
    <location>
        <begin position="875"/>
        <end position="887"/>
    </location>
</feature>
<proteinExistence type="inferred from homology"/>
<reference evidence="9" key="1">
    <citation type="submission" date="2021-05" db="EMBL/GenBank/DDBJ databases">
        <authorList>
            <person name="Khan N."/>
        </authorList>
    </citation>
    <scope>NUCLEOTIDE SEQUENCE</scope>
</reference>
<dbReference type="GO" id="GO:0003777">
    <property type="term" value="F:microtubule motor activity"/>
    <property type="evidence" value="ECO:0007669"/>
    <property type="project" value="InterPro"/>
</dbReference>
<sequence length="1032" mass="112918">MAITAAPSDSGQSSITVAVRVRPFTIREAAQLQKNDNGTVFLGDGSLAAAPTPMLHQRGIRSVIKVVDDRCLVFDPPEDNPVHKFGRSVLPTSKKVKDQVFAFDRVFDDNTTQSEVYEGTTRTLLDSVLEGYNATVFAYGATGCGKTHTITGTAQHPGIIFMTMQELFEKIEERSQEKVTELSLSYLEIYNETIRDLLVPGGGGKAGLMLREDSNAAVSVPGLTSHHPKDVQEVMDMIVRGNEYRTVSATEANATSSRSHAVLQINIAQKDRSAGTNEPHTMATLSIIDLAGSERASVTKNRGERLTEGANINKSLLALGSCINALCDRRQKQHVPYRNSKLTRLLKFSLGGNCKTVMIVCVSPSSAHFDETQNTLRYANRAKNIQTKVTRNVFNVNRHVKDFLVKIDEQMALITELKAQQKNAEATFFAKFRKQADKREALAREGVQRLRTAYEHSATERQERINNMKRLKGFERRIGMLSGWIAAFDTVCDQRGDEDSMPQNLVAIRKTAQGILVELENSRHHIHQKLEKSGWERAIDTALSHSLQQLQGTEGADNGETDNLTREAELLKANFNREAYREVLEQDKAGDAAMVQMLLTAQFDILASLHDTLEMDEEEAVSHAKEMINRLLQTGFTAAGHVVKPDGSMPAVEVFSPRKRGTPKRKKVIAIHPKPVAQPVFMPETTPLSPTKGSPRRRKVMGASKKGISFTPVKMMKKKGGVRWRDDETEEGTLADFEKTPQKFNSPDVSSPEKSLIPPPMPSYLEPEQPKFEESTLEDSSSLDVTETSILGGTKPSRFQAGFLSKGARPSLAGGSPQAPTMSLNLGSVSPDVQRTPPLRSLDVTKSGNFSPSPSGLGIPRPIRHFNKVHDENNPPGSGSDSETSTIDARKLQTALRTAMKEKARRASIMAGTGASSSRRISSIGSLPERAPRPSLSGALASTTNGISRLRRGSVERRRSPPMACFANDLTIERALTQGQARRMNMSSARPAEVNGGSPQGGMANGPARRITIGTGSSAVPRRQVSSGGTWR</sequence>
<dbReference type="PROSITE" id="PS50067">
    <property type="entry name" value="KINESIN_MOTOR_2"/>
    <property type="match status" value="1"/>
</dbReference>
<dbReference type="EMBL" id="CAJSTJ010000151">
    <property type="protein sequence ID" value="CAG7562679.1"/>
    <property type="molecule type" value="Genomic_DNA"/>
</dbReference>
<dbReference type="InterPro" id="IPR019821">
    <property type="entry name" value="Kinesin_motor_CS"/>
</dbReference>
<name>A0A8J2JBU2_FUSEQ</name>
<evidence type="ECO:0000259" key="8">
    <source>
        <dbReference type="PROSITE" id="PS50067"/>
    </source>
</evidence>
<feature type="region of interest" description="Disordered" evidence="7">
    <location>
        <begin position="680"/>
        <end position="702"/>
    </location>
</feature>
<feature type="compositionally biased region" description="Polar residues" evidence="7">
    <location>
        <begin position="818"/>
        <end position="833"/>
    </location>
</feature>
<evidence type="ECO:0000313" key="10">
    <source>
        <dbReference type="Proteomes" id="UP000693738"/>
    </source>
</evidence>
<evidence type="ECO:0000313" key="9">
    <source>
        <dbReference type="EMBL" id="CAG7562679.1"/>
    </source>
</evidence>
<dbReference type="PANTHER" id="PTHR47968:SF13">
    <property type="entry name" value="KINESIN-LIKE PROTEIN KIF19 ISOFORM X1"/>
    <property type="match status" value="1"/>
</dbReference>
<dbReference type="Proteomes" id="UP000693738">
    <property type="component" value="Unassembled WGS sequence"/>
</dbReference>
<evidence type="ECO:0000256" key="7">
    <source>
        <dbReference type="SAM" id="MobiDB-lite"/>
    </source>
</evidence>
<evidence type="ECO:0000256" key="1">
    <source>
        <dbReference type="ARBA" id="ARBA00022701"/>
    </source>
</evidence>
<dbReference type="InterPro" id="IPR001752">
    <property type="entry name" value="Kinesin_motor_dom"/>
</dbReference>
<feature type="compositionally biased region" description="Polar residues" evidence="7">
    <location>
        <begin position="844"/>
        <end position="854"/>
    </location>
</feature>
<dbReference type="GO" id="GO:0005874">
    <property type="term" value="C:microtubule"/>
    <property type="evidence" value="ECO:0007669"/>
    <property type="project" value="UniProtKB-KW"/>
</dbReference>
<feature type="compositionally biased region" description="Low complexity" evidence="7">
    <location>
        <begin position="916"/>
        <end position="926"/>
    </location>
</feature>
<dbReference type="GO" id="GO:0007018">
    <property type="term" value="P:microtubule-based movement"/>
    <property type="evidence" value="ECO:0007669"/>
    <property type="project" value="InterPro"/>
</dbReference>
<keyword evidence="2 6" id="KW-0547">Nucleotide-binding</keyword>
<keyword evidence="4" id="KW-0175">Coiled coil</keyword>
<feature type="domain" description="Kinesin motor" evidence="8">
    <location>
        <begin position="14"/>
        <end position="385"/>
    </location>
</feature>
<feature type="region of interest" description="Disordered" evidence="7">
    <location>
        <begin position="985"/>
        <end position="1032"/>
    </location>
</feature>
<gene>
    <name evidence="9" type="ORF">FEQUK3_LOCUS8372</name>
</gene>
<dbReference type="AlphaFoldDB" id="A0A8J2JBU2"/>
<organism evidence="9 10">
    <name type="scientific">Fusarium equiseti</name>
    <name type="common">Fusarium scirpi</name>
    <dbReference type="NCBI Taxonomy" id="61235"/>
    <lineage>
        <taxon>Eukaryota</taxon>
        <taxon>Fungi</taxon>
        <taxon>Dikarya</taxon>
        <taxon>Ascomycota</taxon>
        <taxon>Pezizomycotina</taxon>
        <taxon>Sordariomycetes</taxon>
        <taxon>Hypocreomycetidae</taxon>
        <taxon>Hypocreales</taxon>
        <taxon>Nectriaceae</taxon>
        <taxon>Fusarium</taxon>
        <taxon>Fusarium incarnatum-equiseti species complex</taxon>
    </lineage>
</organism>
<comment type="similarity">
    <text evidence="6">Belongs to the TRAFAC class myosin-kinesin ATPase superfamily. Kinesin family.</text>
</comment>
<dbReference type="FunFam" id="3.40.850.10:FF:000053">
    <property type="entry name" value="Kinesin family"/>
    <property type="match status" value="1"/>
</dbReference>
<comment type="caution">
    <text evidence="9">The sequence shown here is derived from an EMBL/GenBank/DDBJ whole genome shotgun (WGS) entry which is preliminary data.</text>
</comment>
<protein>
    <recommendedName>
        <fullName evidence="8">Kinesin motor domain-containing protein</fullName>
    </recommendedName>
</protein>
<dbReference type="Pfam" id="PF00225">
    <property type="entry name" value="Kinesin"/>
    <property type="match status" value="1"/>
</dbReference>
<feature type="region of interest" description="Disordered" evidence="7">
    <location>
        <begin position="716"/>
        <end position="888"/>
    </location>
</feature>
<evidence type="ECO:0000256" key="5">
    <source>
        <dbReference type="ARBA" id="ARBA00023175"/>
    </source>
</evidence>
<dbReference type="PANTHER" id="PTHR47968">
    <property type="entry name" value="CENTROMERE PROTEIN E"/>
    <property type="match status" value="1"/>
</dbReference>
<feature type="binding site" evidence="6">
    <location>
        <begin position="140"/>
        <end position="147"/>
    </location>
    <ligand>
        <name>ATP</name>
        <dbReference type="ChEBI" id="CHEBI:30616"/>
    </ligand>
</feature>